<evidence type="ECO:0000256" key="4">
    <source>
        <dbReference type="ARBA" id="ARBA00022692"/>
    </source>
</evidence>
<evidence type="ECO:0000256" key="11">
    <source>
        <dbReference type="SAM" id="MobiDB-lite"/>
    </source>
</evidence>
<dbReference type="PANTHER" id="PTHR23284">
    <property type="entry name" value="PROLACTIN REGULATORY ELEMENT BINDING PROTEIN"/>
    <property type="match status" value="1"/>
</dbReference>
<proteinExistence type="predicted"/>
<dbReference type="SUPFAM" id="SSF50998">
    <property type="entry name" value="Quinoprotein alcohol dehydrogenase-like"/>
    <property type="match status" value="1"/>
</dbReference>
<keyword evidence="2" id="KW-0813">Transport</keyword>
<keyword evidence="5" id="KW-0677">Repeat</keyword>
<dbReference type="EMBL" id="KZ993138">
    <property type="protein sequence ID" value="RKP05412.1"/>
    <property type="molecule type" value="Genomic_DNA"/>
</dbReference>
<evidence type="ECO:0000256" key="3">
    <source>
        <dbReference type="ARBA" id="ARBA00022574"/>
    </source>
</evidence>
<keyword evidence="7" id="KW-0931">ER-Golgi transport</keyword>
<dbReference type="InterPro" id="IPR011047">
    <property type="entry name" value="Quinoprotein_ADH-like_sf"/>
</dbReference>
<keyword evidence="14" id="KW-1185">Reference proteome</keyword>
<comment type="subcellular location">
    <subcellularLocation>
        <location evidence="1">Endoplasmic reticulum membrane</location>
        <topology evidence="1">Single-pass membrane protein</topology>
    </subcellularLocation>
</comment>
<evidence type="ECO:0000256" key="7">
    <source>
        <dbReference type="ARBA" id="ARBA00022892"/>
    </source>
</evidence>
<evidence type="ECO:0000313" key="14">
    <source>
        <dbReference type="Proteomes" id="UP000271241"/>
    </source>
</evidence>
<keyword evidence="6" id="KW-0256">Endoplasmic reticulum</keyword>
<evidence type="ECO:0000256" key="1">
    <source>
        <dbReference type="ARBA" id="ARBA00004389"/>
    </source>
</evidence>
<dbReference type="GO" id="GO:0005085">
    <property type="term" value="F:guanyl-nucleotide exchange factor activity"/>
    <property type="evidence" value="ECO:0007669"/>
    <property type="project" value="InterPro"/>
</dbReference>
<dbReference type="GO" id="GO:0005789">
    <property type="term" value="C:endoplasmic reticulum membrane"/>
    <property type="evidence" value="ECO:0007669"/>
    <property type="project" value="UniProtKB-SubCell"/>
</dbReference>
<accession>A0A4P9XIA6</accession>
<dbReference type="GO" id="GO:0003400">
    <property type="term" value="P:regulation of COPII vesicle coating"/>
    <property type="evidence" value="ECO:0007669"/>
    <property type="project" value="TreeGrafter"/>
</dbReference>
<feature type="region of interest" description="Disordered" evidence="11">
    <location>
        <begin position="392"/>
        <end position="411"/>
    </location>
</feature>
<dbReference type="AlphaFoldDB" id="A0A4P9XIA6"/>
<dbReference type="SMART" id="SM00320">
    <property type="entry name" value="WD40"/>
    <property type="match status" value="4"/>
</dbReference>
<protein>
    <submittedName>
        <fullName evidence="13">Quinon protein alcohol dehydrogenase-like superfamily</fullName>
    </submittedName>
</protein>
<evidence type="ECO:0000256" key="9">
    <source>
        <dbReference type="ARBA" id="ARBA00022989"/>
    </source>
</evidence>
<dbReference type="PANTHER" id="PTHR23284:SF0">
    <property type="entry name" value="PROLACTIN REGULATORY ELEMENT-BINDING PROTEIN"/>
    <property type="match status" value="1"/>
</dbReference>
<reference evidence="14" key="1">
    <citation type="journal article" date="2018" name="Nat. Microbiol.">
        <title>Leveraging single-cell genomics to expand the fungal tree of life.</title>
        <authorList>
            <person name="Ahrendt S.R."/>
            <person name="Quandt C.A."/>
            <person name="Ciobanu D."/>
            <person name="Clum A."/>
            <person name="Salamov A."/>
            <person name="Andreopoulos B."/>
            <person name="Cheng J.F."/>
            <person name="Woyke T."/>
            <person name="Pelin A."/>
            <person name="Henrissat B."/>
            <person name="Reynolds N.K."/>
            <person name="Benny G.L."/>
            <person name="Smith M.E."/>
            <person name="James T.Y."/>
            <person name="Grigoriev I.V."/>
        </authorList>
    </citation>
    <scope>NUCLEOTIDE SEQUENCE [LARGE SCALE GENOMIC DNA]</scope>
    <source>
        <strain evidence="14">RSA 1356</strain>
    </source>
</reference>
<organism evidence="13 14">
    <name type="scientific">Thamnocephalis sphaerospora</name>
    <dbReference type="NCBI Taxonomy" id="78915"/>
    <lineage>
        <taxon>Eukaryota</taxon>
        <taxon>Fungi</taxon>
        <taxon>Fungi incertae sedis</taxon>
        <taxon>Zoopagomycota</taxon>
        <taxon>Zoopagomycotina</taxon>
        <taxon>Zoopagomycetes</taxon>
        <taxon>Zoopagales</taxon>
        <taxon>Sigmoideomycetaceae</taxon>
        <taxon>Thamnocephalis</taxon>
    </lineage>
</organism>
<evidence type="ECO:0000256" key="12">
    <source>
        <dbReference type="SAM" id="Phobius"/>
    </source>
</evidence>
<evidence type="ECO:0000256" key="8">
    <source>
        <dbReference type="ARBA" id="ARBA00022927"/>
    </source>
</evidence>
<dbReference type="InterPro" id="IPR045260">
    <property type="entry name" value="Sec12-like"/>
</dbReference>
<dbReference type="GO" id="GO:0015031">
    <property type="term" value="P:protein transport"/>
    <property type="evidence" value="ECO:0007669"/>
    <property type="project" value="UniProtKB-KW"/>
</dbReference>
<gene>
    <name evidence="13" type="ORF">THASP1DRAFT_26086</name>
</gene>
<evidence type="ECO:0000256" key="10">
    <source>
        <dbReference type="ARBA" id="ARBA00023136"/>
    </source>
</evidence>
<evidence type="ECO:0000256" key="6">
    <source>
        <dbReference type="ARBA" id="ARBA00022824"/>
    </source>
</evidence>
<dbReference type="OrthoDB" id="2013972at2759"/>
<dbReference type="GO" id="GO:0006888">
    <property type="term" value="P:endoplasmic reticulum to Golgi vesicle-mediated transport"/>
    <property type="evidence" value="ECO:0007669"/>
    <property type="project" value="TreeGrafter"/>
</dbReference>
<keyword evidence="9 12" id="KW-1133">Transmembrane helix</keyword>
<dbReference type="InterPro" id="IPR001680">
    <property type="entry name" value="WD40_rpt"/>
</dbReference>
<dbReference type="Proteomes" id="UP000271241">
    <property type="component" value="Unassembled WGS sequence"/>
</dbReference>
<keyword evidence="4 12" id="KW-0812">Transmembrane</keyword>
<evidence type="ECO:0000313" key="13">
    <source>
        <dbReference type="EMBL" id="RKP05412.1"/>
    </source>
</evidence>
<keyword evidence="3" id="KW-0853">WD repeat</keyword>
<dbReference type="STRING" id="78915.A0A4P9XIA6"/>
<keyword evidence="8" id="KW-0653">Protein transport</keyword>
<dbReference type="Gene3D" id="2.130.10.10">
    <property type="entry name" value="YVTN repeat-like/Quinoprotein amine dehydrogenase"/>
    <property type="match status" value="1"/>
</dbReference>
<dbReference type="InterPro" id="IPR015943">
    <property type="entry name" value="WD40/YVTN_repeat-like_dom_sf"/>
</dbReference>
<evidence type="ECO:0000256" key="5">
    <source>
        <dbReference type="ARBA" id="ARBA00022737"/>
    </source>
</evidence>
<evidence type="ECO:0000256" key="2">
    <source>
        <dbReference type="ARBA" id="ARBA00022448"/>
    </source>
</evidence>
<name>A0A4P9XIA6_9FUNG</name>
<feature type="transmembrane region" description="Helical" evidence="12">
    <location>
        <begin position="357"/>
        <end position="378"/>
    </location>
</feature>
<sequence>MATGRDRFTHTVDFPVYCMQFTGEGRLLVGGGGGGGQNGVKNKLALYDIDLSERALAEAAALTLNPNEDAPMCMSLHVESNVVACGVNASEEAIKEGKNNNCRIFELEEGEETCTITPGATAETESSNDTDNYLKTIRISKDGKHVVCGSSGGQLSIFKYPSMELAYPAKSCSKDIDDLDLDPDCDKVAAAEMVCDNELSVWSLSSGKQLETLDSPIINGKLKCRFRACCFGRGESIGSLFVAINSEDRKHALLCKLHAISYRKQQQESIGRSPVTSLCISNEGRWLAFATADLSVGIVCAQKLDVVRLFEQVHTFAITTLAFSPDSRLLASGSAAATCHIVQLPAQMKRRANKDPLWIILAMLCLIVYLVVLQPALLEGLTGVLSRLSPTASPLAAGPASADGTSAKDEL</sequence>
<keyword evidence="10 12" id="KW-0472">Membrane</keyword>
<dbReference type="Pfam" id="PF00400">
    <property type="entry name" value="WD40"/>
    <property type="match status" value="1"/>
</dbReference>